<reference evidence="8 9" key="1">
    <citation type="submission" date="2018-08" db="EMBL/GenBank/DDBJ databases">
        <title>Aphanomyces genome sequencing and annotation.</title>
        <authorList>
            <person name="Minardi D."/>
            <person name="Oidtmann B."/>
            <person name="Van Der Giezen M."/>
            <person name="Studholme D.J."/>
        </authorList>
    </citation>
    <scope>NUCLEOTIDE SEQUENCE [LARGE SCALE GENOMIC DNA]</scope>
    <source>
        <strain evidence="8 9">Kv</strain>
    </source>
</reference>
<dbReference type="PROSITE" id="PS50088">
    <property type="entry name" value="ANK_REPEAT"/>
    <property type="match status" value="1"/>
</dbReference>
<comment type="subcellular location">
    <subcellularLocation>
        <location evidence="1">Nucleus</location>
    </subcellularLocation>
</comment>
<dbReference type="GO" id="GO:0005634">
    <property type="term" value="C:nucleus"/>
    <property type="evidence" value="ECO:0007669"/>
    <property type="project" value="UniProtKB-SubCell"/>
</dbReference>
<dbReference type="Gene3D" id="1.10.10.10">
    <property type="entry name" value="Winged helix-like DNA-binding domain superfamily/Winged helix DNA-binding domain"/>
    <property type="match status" value="1"/>
</dbReference>
<name>A0A397A9N7_APHAT</name>
<comment type="caution">
    <text evidence="8">The sequence shown here is derived from an EMBL/GenBank/DDBJ whole genome shotgun (WGS) entry which is preliminary data.</text>
</comment>
<evidence type="ECO:0000256" key="4">
    <source>
        <dbReference type="PROSITE-ProRule" id="PRU00023"/>
    </source>
</evidence>
<dbReference type="VEuPathDB" id="FungiDB:H257_13720"/>
<evidence type="ECO:0000313" key="9">
    <source>
        <dbReference type="Proteomes" id="UP000265427"/>
    </source>
</evidence>
<dbReference type="InterPro" id="IPR036388">
    <property type="entry name" value="WH-like_DNA-bd_sf"/>
</dbReference>
<feature type="repeat" description="ANK" evidence="4">
    <location>
        <begin position="495"/>
        <end position="527"/>
    </location>
</feature>
<dbReference type="Gene3D" id="1.25.40.20">
    <property type="entry name" value="Ankyrin repeat-containing domain"/>
    <property type="match status" value="1"/>
</dbReference>
<dbReference type="Pfam" id="PF00447">
    <property type="entry name" value="HSF_DNA-bind"/>
    <property type="match status" value="1"/>
</dbReference>
<accession>A0A397A9N7</accession>
<feature type="domain" description="HSF-type DNA-binding" evidence="7">
    <location>
        <begin position="23"/>
        <end position="118"/>
    </location>
</feature>
<dbReference type="InterPro" id="IPR002110">
    <property type="entry name" value="Ankyrin_rpt"/>
</dbReference>
<dbReference type="PANTHER" id="PTHR10015">
    <property type="entry name" value="HEAT SHOCK TRANSCRIPTION FACTOR"/>
    <property type="match status" value="1"/>
</dbReference>
<dbReference type="InterPro" id="IPR000232">
    <property type="entry name" value="HSF_DNA-bd"/>
</dbReference>
<organism evidence="8 9">
    <name type="scientific">Aphanomyces astaci</name>
    <name type="common">Crayfish plague agent</name>
    <dbReference type="NCBI Taxonomy" id="112090"/>
    <lineage>
        <taxon>Eukaryota</taxon>
        <taxon>Sar</taxon>
        <taxon>Stramenopiles</taxon>
        <taxon>Oomycota</taxon>
        <taxon>Saprolegniomycetes</taxon>
        <taxon>Saprolegniales</taxon>
        <taxon>Verrucalvaceae</taxon>
        <taxon>Aphanomyces</taxon>
    </lineage>
</organism>
<comment type="similarity">
    <text evidence="5">Belongs to the HSF family.</text>
</comment>
<protein>
    <recommendedName>
        <fullName evidence="7">HSF-type DNA-binding domain-containing protein</fullName>
    </recommendedName>
</protein>
<dbReference type="SMART" id="SM00415">
    <property type="entry name" value="HSF"/>
    <property type="match status" value="1"/>
</dbReference>
<evidence type="ECO:0000256" key="5">
    <source>
        <dbReference type="RuleBase" id="RU004020"/>
    </source>
</evidence>
<gene>
    <name evidence="8" type="ORF">DYB36_005398</name>
</gene>
<dbReference type="GO" id="GO:0043565">
    <property type="term" value="F:sequence-specific DNA binding"/>
    <property type="evidence" value="ECO:0007669"/>
    <property type="project" value="InterPro"/>
</dbReference>
<dbReference type="Proteomes" id="UP000265427">
    <property type="component" value="Unassembled WGS sequence"/>
</dbReference>
<keyword evidence="4" id="KW-0040">ANK repeat</keyword>
<feature type="region of interest" description="Disordered" evidence="6">
    <location>
        <begin position="359"/>
        <end position="385"/>
    </location>
</feature>
<evidence type="ECO:0000256" key="3">
    <source>
        <dbReference type="ARBA" id="ARBA00023242"/>
    </source>
</evidence>
<sequence length="619" mass="69437">MNTVKDRSLPQSPKSPVKKRNVGVPKFLRFLYEILEKEDKSIICWSHKGTAFQIRRPDALSKGILPRYFKHNKVSSFQRQLNYFGFKKWTKTQTVVCTFSHPNFVHHKPDNIKLIKRKERGLNEGGSGLSAPVKHNKITSSSTSSLRAPPPPAYNWSFPSMPIVSTSTLLPQQPYDVFLYDNTTFLDKRPTIHPDTTAYHNIMPMQILSTQIHVGDALGPSPTDCWGDVLSLGTTDPSQQPHNATPSTNTILCSSTTKHTNGDDPASYFDLWEEDCMTESSPIPATNVTVGPYTQAIYGDHGLDMIKHEDDMYHTAGPNMTFDPPSSLSRFYVDASFDSEQSPVTESKRLAAAVMEDLNGPAVGDDDEDLQPKPEQANNSPTRRGGCQIAIGRAWPNGPAIDVDHYEFTAADYVRRKGVVAALRERMRVNSLPGCEHFPTRKRTLRTAAEKYTRCNLYFLPFVKTTLPDAVWDGDLVNVARLLVLRIPPDSRDKDGRLALSIAIQLKHSAIAKFLIDKHAKPDLQDQGTLHGALHMCIIIDPMYLGHADLEAEDINGFTPGLYARIEDQGEVLDRIDEFVAGLKKDDERRQRRIKRRAERLARLAEEADEVEVNSHSLI</sequence>
<evidence type="ECO:0000256" key="6">
    <source>
        <dbReference type="SAM" id="MobiDB-lite"/>
    </source>
</evidence>
<evidence type="ECO:0000259" key="7">
    <source>
        <dbReference type="SMART" id="SM00415"/>
    </source>
</evidence>
<evidence type="ECO:0000256" key="2">
    <source>
        <dbReference type="ARBA" id="ARBA00023125"/>
    </source>
</evidence>
<dbReference type="SUPFAM" id="SSF48403">
    <property type="entry name" value="Ankyrin repeat"/>
    <property type="match status" value="1"/>
</dbReference>
<feature type="region of interest" description="Disordered" evidence="6">
    <location>
        <begin position="123"/>
        <end position="149"/>
    </location>
</feature>
<dbReference type="SUPFAM" id="SSF46785">
    <property type="entry name" value="Winged helix' DNA-binding domain"/>
    <property type="match status" value="1"/>
</dbReference>
<dbReference type="GO" id="GO:0003700">
    <property type="term" value="F:DNA-binding transcription factor activity"/>
    <property type="evidence" value="ECO:0007669"/>
    <property type="project" value="InterPro"/>
</dbReference>
<dbReference type="InterPro" id="IPR036770">
    <property type="entry name" value="Ankyrin_rpt-contain_sf"/>
</dbReference>
<dbReference type="FunFam" id="1.10.10.10:FF:000286">
    <property type="entry name" value="Heat shock transcription factor"/>
    <property type="match status" value="1"/>
</dbReference>
<proteinExistence type="inferred from homology"/>
<dbReference type="InterPro" id="IPR036390">
    <property type="entry name" value="WH_DNA-bd_sf"/>
</dbReference>
<dbReference type="AlphaFoldDB" id="A0A397A9N7"/>
<dbReference type="PRINTS" id="PR00056">
    <property type="entry name" value="HSFDOMAIN"/>
</dbReference>
<evidence type="ECO:0000256" key="1">
    <source>
        <dbReference type="ARBA" id="ARBA00004123"/>
    </source>
</evidence>
<dbReference type="PANTHER" id="PTHR10015:SF427">
    <property type="entry name" value="HEAT SHOCK FACTOR PROTEIN"/>
    <property type="match status" value="1"/>
</dbReference>
<evidence type="ECO:0000313" key="8">
    <source>
        <dbReference type="EMBL" id="RHY02588.1"/>
    </source>
</evidence>
<keyword evidence="2" id="KW-0238">DNA-binding</keyword>
<keyword evidence="3" id="KW-0539">Nucleus</keyword>
<dbReference type="VEuPathDB" id="FungiDB:H257_13719"/>
<dbReference type="EMBL" id="QUSZ01007432">
    <property type="protein sequence ID" value="RHY02588.1"/>
    <property type="molecule type" value="Genomic_DNA"/>
</dbReference>